<keyword evidence="1" id="KW-1133">Transmembrane helix</keyword>
<feature type="transmembrane region" description="Helical" evidence="1">
    <location>
        <begin position="50"/>
        <end position="72"/>
    </location>
</feature>
<keyword evidence="1" id="KW-0472">Membrane</keyword>
<dbReference type="AlphaFoldDB" id="A0A9X2Z188"/>
<dbReference type="Proteomes" id="UP001151133">
    <property type="component" value="Unassembled WGS sequence"/>
</dbReference>
<feature type="transmembrane region" description="Helical" evidence="1">
    <location>
        <begin position="20"/>
        <end position="44"/>
    </location>
</feature>
<accession>A0A9X2Z188</accession>
<keyword evidence="1" id="KW-0812">Transmembrane</keyword>
<dbReference type="RefSeq" id="WP_264287758.1">
    <property type="nucleotide sequence ID" value="NZ_JAOZEV010000012.1"/>
</dbReference>
<comment type="caution">
    <text evidence="2">The sequence shown here is derived from an EMBL/GenBank/DDBJ whole genome shotgun (WGS) entry which is preliminary data.</text>
</comment>
<evidence type="ECO:0000256" key="1">
    <source>
        <dbReference type="SAM" id="Phobius"/>
    </source>
</evidence>
<reference evidence="2" key="1">
    <citation type="submission" date="2022-10" db="EMBL/GenBank/DDBJ databases">
        <title>Two novel species of Flavobacterium.</title>
        <authorList>
            <person name="Liu Q."/>
            <person name="Xin Y.-H."/>
        </authorList>
    </citation>
    <scope>NUCLEOTIDE SEQUENCE</scope>
    <source>
        <strain evidence="2">LS1R47</strain>
    </source>
</reference>
<gene>
    <name evidence="2" type="ORF">OIU80_14760</name>
</gene>
<organism evidence="2 3">
    <name type="scientific">Flavobacterium frigoritolerans</name>
    <dbReference type="NCBI Taxonomy" id="2987686"/>
    <lineage>
        <taxon>Bacteria</taxon>
        <taxon>Pseudomonadati</taxon>
        <taxon>Bacteroidota</taxon>
        <taxon>Flavobacteriia</taxon>
        <taxon>Flavobacteriales</taxon>
        <taxon>Flavobacteriaceae</taxon>
        <taxon>Flavobacterium</taxon>
    </lineage>
</organism>
<evidence type="ECO:0000313" key="2">
    <source>
        <dbReference type="EMBL" id="MCV9933544.1"/>
    </source>
</evidence>
<protein>
    <submittedName>
        <fullName evidence="2">Uncharacterized protein</fullName>
    </submittedName>
</protein>
<name>A0A9X2Z188_9FLAO</name>
<evidence type="ECO:0000313" key="3">
    <source>
        <dbReference type="Proteomes" id="UP001151133"/>
    </source>
</evidence>
<keyword evidence="3" id="KW-1185">Reference proteome</keyword>
<proteinExistence type="predicted"/>
<sequence length="185" mass="22246">MEKKLRIYTPNNSFKIDKRLFSLLLLWSITFLIYSSTSIFTSYIENLELLGFVFVIITFLYSLYFMISNFFICETTNREYSGNLIIDSDKITCNNDVYTIYEIEKIRILSDSFHGKFNGNTRALERKKSNGVKNYIEIYKKDGEYKKYFFFQTKTENIRMFSDELRTYYRFGKLGEQNYKNIVNY</sequence>
<dbReference type="EMBL" id="JAOZEV010000012">
    <property type="protein sequence ID" value="MCV9933544.1"/>
    <property type="molecule type" value="Genomic_DNA"/>
</dbReference>